<accession>A0AA42BV03</accession>
<comment type="caution">
    <text evidence="7">The sequence shown here is derived from an EMBL/GenBank/DDBJ whole genome shotgun (WGS) entry which is preliminary data.</text>
</comment>
<dbReference type="InterPro" id="IPR011032">
    <property type="entry name" value="GroES-like_sf"/>
</dbReference>
<evidence type="ECO:0000256" key="4">
    <source>
        <dbReference type="ARBA" id="ARBA00023002"/>
    </source>
</evidence>
<dbReference type="InterPro" id="IPR050129">
    <property type="entry name" value="Zn_alcohol_dh"/>
</dbReference>
<dbReference type="InterPro" id="IPR013154">
    <property type="entry name" value="ADH-like_N"/>
</dbReference>
<dbReference type="SMART" id="SM00829">
    <property type="entry name" value="PKS_ER"/>
    <property type="match status" value="1"/>
</dbReference>
<dbReference type="SUPFAM" id="SSF50129">
    <property type="entry name" value="GroES-like"/>
    <property type="match status" value="1"/>
</dbReference>
<dbReference type="Pfam" id="PF08240">
    <property type="entry name" value="ADH_N"/>
    <property type="match status" value="1"/>
</dbReference>
<dbReference type="AlphaFoldDB" id="A0AA42BV03"/>
<evidence type="ECO:0000259" key="6">
    <source>
        <dbReference type="SMART" id="SM00829"/>
    </source>
</evidence>
<dbReference type="InterPro" id="IPR002328">
    <property type="entry name" value="ADH_Zn_CS"/>
</dbReference>
<dbReference type="PANTHER" id="PTHR43401:SF2">
    <property type="entry name" value="L-THREONINE 3-DEHYDROGENASE"/>
    <property type="match status" value="1"/>
</dbReference>
<evidence type="ECO:0000256" key="5">
    <source>
        <dbReference type="RuleBase" id="RU361277"/>
    </source>
</evidence>
<evidence type="ECO:0000256" key="3">
    <source>
        <dbReference type="ARBA" id="ARBA00022833"/>
    </source>
</evidence>
<dbReference type="RefSeq" id="WP_259531182.1">
    <property type="nucleotide sequence ID" value="NZ_JANLCK010000020.1"/>
</dbReference>
<keyword evidence="4" id="KW-0560">Oxidoreductase</keyword>
<sequence length="351" mass="36730">MRAAVFRRPGVVEVTDVPVPVPGPGDLLVKVRAASVCGTDLRITKHGHFRIPEGTSRVLGHELTGEVVEAGVDVVGLVVGDRISVAPNIGCGRCAMCARGLNQLCPDYEAFGITIDGGFAEYLLVPAIALERGNVFHVPDALTDEVAAILEPMSCCLHGQRAIGVSAADSVLIIGAGPIGCLHTALAKRAGARQVIVANTRQPRLDIAGRMGADELINVSETDLLDEVMRLTGGRGADVVITCVSKSEVIASATDMAGRLGRINVFSGLGDQARPQIDVNSLHYREQILTGTTGSSVADYGDVIDIVADGGIDLSPIITSRFAIDDISQAMEASRSGQGMKSVIVFEEAAR</sequence>
<dbReference type="PROSITE" id="PS00059">
    <property type="entry name" value="ADH_ZINC"/>
    <property type="match status" value="1"/>
</dbReference>
<reference evidence="7" key="1">
    <citation type="submission" date="2022-08" db="EMBL/GenBank/DDBJ databases">
        <authorList>
            <person name="Deng Y."/>
            <person name="Han X.-F."/>
            <person name="Zhang Y.-Q."/>
        </authorList>
    </citation>
    <scope>NUCLEOTIDE SEQUENCE</scope>
    <source>
        <strain evidence="7">CPCC 203407</strain>
    </source>
</reference>
<evidence type="ECO:0000256" key="1">
    <source>
        <dbReference type="ARBA" id="ARBA00001947"/>
    </source>
</evidence>
<feature type="domain" description="Enoyl reductase (ER)" evidence="6">
    <location>
        <begin position="10"/>
        <end position="344"/>
    </location>
</feature>
<evidence type="ECO:0000313" key="8">
    <source>
        <dbReference type="Proteomes" id="UP001165587"/>
    </source>
</evidence>
<keyword evidence="8" id="KW-1185">Reference proteome</keyword>
<dbReference type="Proteomes" id="UP001165587">
    <property type="component" value="Unassembled WGS sequence"/>
</dbReference>
<comment type="similarity">
    <text evidence="5">Belongs to the zinc-containing alcohol dehydrogenase family.</text>
</comment>
<dbReference type="InterPro" id="IPR013149">
    <property type="entry name" value="ADH-like_C"/>
</dbReference>
<keyword evidence="3 5" id="KW-0862">Zinc</keyword>
<dbReference type="Gene3D" id="3.40.50.720">
    <property type="entry name" value="NAD(P)-binding Rossmann-like Domain"/>
    <property type="match status" value="1"/>
</dbReference>
<dbReference type="CDD" id="cd08235">
    <property type="entry name" value="iditol_2_DH_like"/>
    <property type="match status" value="1"/>
</dbReference>
<dbReference type="EMBL" id="JANLCK010000020">
    <property type="protein sequence ID" value="MCS5728075.1"/>
    <property type="molecule type" value="Genomic_DNA"/>
</dbReference>
<keyword evidence="2 5" id="KW-0479">Metal-binding</keyword>
<comment type="cofactor">
    <cofactor evidence="1 5">
        <name>Zn(2+)</name>
        <dbReference type="ChEBI" id="CHEBI:29105"/>
    </cofactor>
</comment>
<dbReference type="GO" id="GO:0016491">
    <property type="term" value="F:oxidoreductase activity"/>
    <property type="evidence" value="ECO:0007669"/>
    <property type="project" value="UniProtKB-KW"/>
</dbReference>
<name>A0AA42BV03_9MICO</name>
<dbReference type="Gene3D" id="3.90.180.10">
    <property type="entry name" value="Medium-chain alcohol dehydrogenases, catalytic domain"/>
    <property type="match status" value="1"/>
</dbReference>
<gene>
    <name evidence="7" type="ORF">N1028_19425</name>
</gene>
<dbReference type="GO" id="GO:0008270">
    <property type="term" value="F:zinc ion binding"/>
    <property type="evidence" value="ECO:0007669"/>
    <property type="project" value="InterPro"/>
</dbReference>
<dbReference type="InterPro" id="IPR020843">
    <property type="entry name" value="ER"/>
</dbReference>
<proteinExistence type="inferred from homology"/>
<dbReference type="InterPro" id="IPR036291">
    <property type="entry name" value="NAD(P)-bd_dom_sf"/>
</dbReference>
<evidence type="ECO:0000313" key="7">
    <source>
        <dbReference type="EMBL" id="MCS5728075.1"/>
    </source>
</evidence>
<dbReference type="SUPFAM" id="SSF51735">
    <property type="entry name" value="NAD(P)-binding Rossmann-fold domains"/>
    <property type="match status" value="1"/>
</dbReference>
<dbReference type="Pfam" id="PF00107">
    <property type="entry name" value="ADH_zinc_N"/>
    <property type="match status" value="1"/>
</dbReference>
<protein>
    <submittedName>
        <fullName evidence="7">Zinc-dependent dehydrogenase</fullName>
    </submittedName>
</protein>
<dbReference type="PANTHER" id="PTHR43401">
    <property type="entry name" value="L-THREONINE 3-DEHYDROGENASE"/>
    <property type="match status" value="1"/>
</dbReference>
<organism evidence="7 8">
    <name type="scientific">Herbiconiux oxytropis</name>
    <dbReference type="NCBI Taxonomy" id="2970915"/>
    <lineage>
        <taxon>Bacteria</taxon>
        <taxon>Bacillati</taxon>
        <taxon>Actinomycetota</taxon>
        <taxon>Actinomycetes</taxon>
        <taxon>Micrococcales</taxon>
        <taxon>Microbacteriaceae</taxon>
        <taxon>Herbiconiux</taxon>
    </lineage>
</organism>
<evidence type="ECO:0000256" key="2">
    <source>
        <dbReference type="ARBA" id="ARBA00022723"/>
    </source>
</evidence>